<dbReference type="Proteomes" id="UP000789405">
    <property type="component" value="Unassembled WGS sequence"/>
</dbReference>
<keyword evidence="2" id="KW-1185">Reference proteome</keyword>
<proteinExistence type="predicted"/>
<comment type="caution">
    <text evidence="1">The sequence shown here is derived from an EMBL/GenBank/DDBJ whole genome shotgun (WGS) entry which is preliminary data.</text>
</comment>
<evidence type="ECO:0000313" key="1">
    <source>
        <dbReference type="EMBL" id="CAG8795248.1"/>
    </source>
</evidence>
<gene>
    <name evidence="1" type="ORF">DERYTH_LOCUS22239</name>
</gene>
<organism evidence="1 2">
    <name type="scientific">Dentiscutata erythropus</name>
    <dbReference type="NCBI Taxonomy" id="1348616"/>
    <lineage>
        <taxon>Eukaryota</taxon>
        <taxon>Fungi</taxon>
        <taxon>Fungi incertae sedis</taxon>
        <taxon>Mucoromycota</taxon>
        <taxon>Glomeromycotina</taxon>
        <taxon>Glomeromycetes</taxon>
        <taxon>Diversisporales</taxon>
        <taxon>Gigasporaceae</taxon>
        <taxon>Dentiscutata</taxon>
    </lineage>
</organism>
<name>A0A9N9JTG5_9GLOM</name>
<protein>
    <submittedName>
        <fullName evidence="1">9264_t:CDS:1</fullName>
    </submittedName>
</protein>
<accession>A0A9N9JTG5</accession>
<dbReference type="OrthoDB" id="10279541at2759"/>
<feature type="non-terminal residue" evidence="1">
    <location>
        <position position="103"/>
    </location>
</feature>
<sequence>QQDEVFEWGDEPINPHIPWNQEIQACVNNFCDLCSAGYCSKNSHWCSYCSKNTHDTQSCRFKLEVDRQINSLKCEQCSSRFKRINHYKGDRCPYEWNYNWWKS</sequence>
<reference evidence="1" key="1">
    <citation type="submission" date="2021-06" db="EMBL/GenBank/DDBJ databases">
        <authorList>
            <person name="Kallberg Y."/>
            <person name="Tangrot J."/>
            <person name="Rosling A."/>
        </authorList>
    </citation>
    <scope>NUCLEOTIDE SEQUENCE</scope>
    <source>
        <strain evidence="1">MA453B</strain>
    </source>
</reference>
<dbReference type="EMBL" id="CAJVPY010030294">
    <property type="protein sequence ID" value="CAG8795248.1"/>
    <property type="molecule type" value="Genomic_DNA"/>
</dbReference>
<evidence type="ECO:0000313" key="2">
    <source>
        <dbReference type="Proteomes" id="UP000789405"/>
    </source>
</evidence>
<dbReference type="AlphaFoldDB" id="A0A9N9JTG5"/>